<evidence type="ECO:0000313" key="4">
    <source>
        <dbReference type="Proteomes" id="UP000831484"/>
    </source>
</evidence>
<evidence type="ECO:0000313" key="3">
    <source>
        <dbReference type="EMBL" id="UPU40536.1"/>
    </source>
</evidence>
<organism evidence="3 4">
    <name type="scientific">Rhodococcus qingshengii JCM 15477</name>
    <dbReference type="NCBI Taxonomy" id="1303681"/>
    <lineage>
        <taxon>Bacteria</taxon>
        <taxon>Bacillati</taxon>
        <taxon>Actinomycetota</taxon>
        <taxon>Actinomycetes</taxon>
        <taxon>Mycobacteriales</taxon>
        <taxon>Nocardiaceae</taxon>
        <taxon>Rhodococcus</taxon>
        <taxon>Rhodococcus erythropolis group</taxon>
    </lineage>
</organism>
<dbReference type="SMART" id="SM00943">
    <property type="entry name" value="Prim-Pol"/>
    <property type="match status" value="1"/>
</dbReference>
<dbReference type="Pfam" id="PF09250">
    <property type="entry name" value="Prim-Pol"/>
    <property type="match status" value="1"/>
</dbReference>
<gene>
    <name evidence="3" type="ORF">M0639_15720</name>
</gene>
<proteinExistence type="predicted"/>
<feature type="compositionally biased region" description="Polar residues" evidence="1">
    <location>
        <begin position="1"/>
        <end position="14"/>
    </location>
</feature>
<protein>
    <submittedName>
        <fullName evidence="3">Bifunctional DNA primase/polymerase</fullName>
    </submittedName>
</protein>
<evidence type="ECO:0000259" key="2">
    <source>
        <dbReference type="SMART" id="SM00943"/>
    </source>
</evidence>
<feature type="region of interest" description="Disordered" evidence="1">
    <location>
        <begin position="1"/>
        <end position="24"/>
    </location>
</feature>
<dbReference type="RefSeq" id="WP_197486170.1">
    <property type="nucleotide sequence ID" value="NZ_CP096563.1"/>
</dbReference>
<accession>A0AB38R6J1</accession>
<feature type="domain" description="DNA primase/polymerase bifunctional N-terminal" evidence="2">
    <location>
        <begin position="26"/>
        <end position="174"/>
    </location>
</feature>
<dbReference type="EMBL" id="CP096563">
    <property type="protein sequence ID" value="UPU40536.1"/>
    <property type="molecule type" value="Genomic_DNA"/>
</dbReference>
<evidence type="ECO:0000256" key="1">
    <source>
        <dbReference type="SAM" id="MobiDB-lite"/>
    </source>
</evidence>
<keyword evidence="4" id="KW-1185">Reference proteome</keyword>
<dbReference type="SUPFAM" id="SSF56747">
    <property type="entry name" value="Prim-pol domain"/>
    <property type="match status" value="1"/>
</dbReference>
<dbReference type="AlphaFoldDB" id="A0AB38R6J1"/>
<dbReference type="Proteomes" id="UP000831484">
    <property type="component" value="Chromosome"/>
</dbReference>
<dbReference type="CDD" id="cd04859">
    <property type="entry name" value="Prim_Pol"/>
    <property type="match status" value="1"/>
</dbReference>
<reference evidence="4" key="1">
    <citation type="journal article" date="2022" name="Environ. Microbiol.">
        <title>Functional analysis, diversity, and distribution of carbendazim hydrolases MheI and CbmA, responsible for the initial step in carbendazim degradation.</title>
        <authorList>
            <person name="Zhang M."/>
            <person name="Bai X."/>
            <person name="Li Q."/>
            <person name="Zhang L."/>
            <person name="Zhu Q."/>
            <person name="Gao S."/>
            <person name="Ke Z."/>
            <person name="Jiang M."/>
            <person name="Hu J."/>
            <person name="Qiu J."/>
            <person name="Hong Q."/>
        </authorList>
    </citation>
    <scope>NUCLEOTIDE SEQUENCE [LARGE SCALE GENOMIC DNA]</scope>
    <source>
        <strain evidence="4">djl-6</strain>
    </source>
</reference>
<sequence length="268" mass="29110">MKSAARQSKSTPGSTAPPAGPFAQHAPALAADGWAVFPLVPRDKTPYAGSHGHLDATTDQVQIERWTRIHANGNIGIRPAVGMLVVDIDSAALLAPWMNEHGLSLPPTRVVRTNRGSHYYYTFSSERPLLATIPGVDLKTSKGFVLAPGSVHKSGRIYRVWRDLPITELPAEWLEHIQRPEPKPRPPVVTRSGGAPVGTPGLRLVRLLGVKAEGERRGFLMYAIGEAYRVYGGSAELIERLCNTAISIGLSPTEVDAARQYIEEQETS</sequence>
<name>A0AB38R6J1_RHOSG</name>
<dbReference type="InterPro" id="IPR015330">
    <property type="entry name" value="DNA_primase/pol_bifunc_N"/>
</dbReference>